<evidence type="ECO:0000256" key="5">
    <source>
        <dbReference type="RuleBase" id="RU003968"/>
    </source>
</evidence>
<dbReference type="Pfam" id="PF05199">
    <property type="entry name" value="GMC_oxred_C"/>
    <property type="match status" value="1"/>
</dbReference>
<keyword evidence="8" id="KW-1185">Reference proteome</keyword>
<keyword evidence="4 5" id="KW-0274">FAD</keyword>
<dbReference type="GO" id="GO:0008812">
    <property type="term" value="F:choline dehydrogenase activity"/>
    <property type="evidence" value="ECO:0007669"/>
    <property type="project" value="UniProtKB-EC"/>
</dbReference>
<evidence type="ECO:0000259" key="6">
    <source>
        <dbReference type="PROSITE" id="PS00623"/>
    </source>
</evidence>
<dbReference type="Gene3D" id="3.30.560.10">
    <property type="entry name" value="Glucose Oxidase, domain 3"/>
    <property type="match status" value="1"/>
</dbReference>
<comment type="similarity">
    <text evidence="2 5">Belongs to the GMC oxidoreductase family.</text>
</comment>
<dbReference type="PANTHER" id="PTHR11552">
    <property type="entry name" value="GLUCOSE-METHANOL-CHOLINE GMC OXIDOREDUCTASE"/>
    <property type="match status" value="1"/>
</dbReference>
<keyword evidence="3 5" id="KW-0285">Flavoprotein</keyword>
<comment type="caution">
    <text evidence="7">The sequence shown here is derived from an EMBL/GenBank/DDBJ whole genome shotgun (WGS) entry which is preliminary data.</text>
</comment>
<organism evidence="7 8">
    <name type="scientific">Conyzicola nivalis</name>
    <dbReference type="NCBI Taxonomy" id="1477021"/>
    <lineage>
        <taxon>Bacteria</taxon>
        <taxon>Bacillati</taxon>
        <taxon>Actinomycetota</taxon>
        <taxon>Actinomycetes</taxon>
        <taxon>Micrococcales</taxon>
        <taxon>Microbacteriaceae</taxon>
        <taxon>Conyzicola</taxon>
    </lineage>
</organism>
<dbReference type="PANTHER" id="PTHR11552:SF147">
    <property type="entry name" value="CHOLINE DEHYDROGENASE, MITOCHONDRIAL"/>
    <property type="match status" value="1"/>
</dbReference>
<dbReference type="RefSeq" id="WP_354025366.1">
    <property type="nucleotide sequence ID" value="NZ_JBEPSJ010000003.1"/>
</dbReference>
<dbReference type="SUPFAM" id="SSF54373">
    <property type="entry name" value="FAD-linked reductases, C-terminal domain"/>
    <property type="match status" value="1"/>
</dbReference>
<dbReference type="Pfam" id="PF00732">
    <property type="entry name" value="GMC_oxred_N"/>
    <property type="match status" value="1"/>
</dbReference>
<gene>
    <name evidence="7" type="ORF">ABIE21_002720</name>
</gene>
<evidence type="ECO:0000256" key="4">
    <source>
        <dbReference type="ARBA" id="ARBA00022827"/>
    </source>
</evidence>
<dbReference type="SUPFAM" id="SSF51905">
    <property type="entry name" value="FAD/NAD(P)-binding domain"/>
    <property type="match status" value="1"/>
</dbReference>
<dbReference type="InterPro" id="IPR036188">
    <property type="entry name" value="FAD/NAD-bd_sf"/>
</dbReference>
<dbReference type="Proteomes" id="UP001549257">
    <property type="component" value="Unassembled WGS sequence"/>
</dbReference>
<name>A0ABV2QQ62_9MICO</name>
<comment type="cofactor">
    <cofactor evidence="1">
        <name>FAD</name>
        <dbReference type="ChEBI" id="CHEBI:57692"/>
    </cofactor>
</comment>
<protein>
    <submittedName>
        <fullName evidence="7">Choline dehydrogenase</fullName>
        <ecNumber evidence="7">1.1.99.1</ecNumber>
    </submittedName>
</protein>
<dbReference type="InterPro" id="IPR012132">
    <property type="entry name" value="GMC_OxRdtase"/>
</dbReference>
<accession>A0ABV2QQ62</accession>
<proteinExistence type="inferred from homology"/>
<evidence type="ECO:0000313" key="7">
    <source>
        <dbReference type="EMBL" id="MET4583201.1"/>
    </source>
</evidence>
<dbReference type="InterPro" id="IPR007867">
    <property type="entry name" value="GMC_OxRtase_C"/>
</dbReference>
<reference evidence="7 8" key="1">
    <citation type="submission" date="2024-06" db="EMBL/GenBank/DDBJ databases">
        <title>Sorghum-associated microbial communities from plants grown in Nebraska, USA.</title>
        <authorList>
            <person name="Schachtman D."/>
        </authorList>
    </citation>
    <scope>NUCLEOTIDE SEQUENCE [LARGE SCALE GENOMIC DNA]</scope>
    <source>
        <strain evidence="7 8">2857</strain>
    </source>
</reference>
<dbReference type="PROSITE" id="PS00623">
    <property type="entry name" value="GMC_OXRED_1"/>
    <property type="match status" value="1"/>
</dbReference>
<evidence type="ECO:0000256" key="2">
    <source>
        <dbReference type="ARBA" id="ARBA00010790"/>
    </source>
</evidence>
<dbReference type="EC" id="1.1.99.1" evidence="7"/>
<dbReference type="InterPro" id="IPR000172">
    <property type="entry name" value="GMC_OxRdtase_N"/>
</dbReference>
<keyword evidence="7" id="KW-0560">Oxidoreductase</keyword>
<feature type="domain" description="Glucose-methanol-choline oxidoreductase N-terminal" evidence="6">
    <location>
        <begin position="107"/>
        <end position="130"/>
    </location>
</feature>
<sequence>MPTTQPPAGARRESSAAPYDYLLDLDDTPAPYDYIVVGAGTAGSVIASRLTEDPAVRVLLVEAGSATALPEMAKPGYWPVLLGTAANWGEQTVEQSFTGTPLPLPRGRALGGSSSINGLNFVRGHRSSYDAWVEQGATGWGYDDLLPYFRRSETTQGRDPALRGTDGPMLVGPTLDPSPVIVAALAATRELGYPEAADVSGGVDVGFGLSDANASGGTRQSAADAYLRPVLDRPNLVVVTDTMVNRLSIVDGVCLGIEYTAAGKRTKVVARKEVILTAGAIGSAQLLMVSGVGPAEHLRDLGIDVVRDLPGVGSNLHDHPMSTVVYESAAAMPETPDNIFGQGVGLIHSERALGGPDLQLLLISKPYRAHTLDGPAYDNGSGYSIAFSAMLPFSRGTVRLASPDAGVGPLIDPNYLGDVRDEVVMAEGLRVARAIGEADALAEWRGAEAQPGRPLPDAESVRDYLRESLVVYFHYAGTCRVGTDELAVVDPELRVRGISGLRVADASIMPSPVSANTNATVFAIAERAAALIAA</sequence>
<evidence type="ECO:0000256" key="3">
    <source>
        <dbReference type="ARBA" id="ARBA00022630"/>
    </source>
</evidence>
<dbReference type="PIRSF" id="PIRSF000137">
    <property type="entry name" value="Alcohol_oxidase"/>
    <property type="match status" value="1"/>
</dbReference>
<dbReference type="EMBL" id="JBEPSJ010000003">
    <property type="protein sequence ID" value="MET4583201.1"/>
    <property type="molecule type" value="Genomic_DNA"/>
</dbReference>
<evidence type="ECO:0000256" key="1">
    <source>
        <dbReference type="ARBA" id="ARBA00001974"/>
    </source>
</evidence>
<evidence type="ECO:0000313" key="8">
    <source>
        <dbReference type="Proteomes" id="UP001549257"/>
    </source>
</evidence>
<dbReference type="Gene3D" id="3.50.50.60">
    <property type="entry name" value="FAD/NAD(P)-binding domain"/>
    <property type="match status" value="1"/>
</dbReference>